<dbReference type="EMBL" id="QAXS01000030">
    <property type="protein sequence ID" value="PTV95027.1"/>
    <property type="molecule type" value="Genomic_DNA"/>
</dbReference>
<comment type="caution">
    <text evidence="1">The sequence shown here is derived from an EMBL/GenBank/DDBJ whole genome shotgun (WGS) entry which is preliminary data.</text>
</comment>
<name>A0A2T5RH47_9FIRM</name>
<proteinExistence type="predicted"/>
<accession>A0A2T5RH47</accession>
<dbReference type="AlphaFoldDB" id="A0A2T5RH47"/>
<organism evidence="1 2">
    <name type="scientific">Halanaerobium saccharolyticum</name>
    <dbReference type="NCBI Taxonomy" id="43595"/>
    <lineage>
        <taxon>Bacteria</taxon>
        <taxon>Bacillati</taxon>
        <taxon>Bacillota</taxon>
        <taxon>Clostridia</taxon>
        <taxon>Halanaerobiales</taxon>
        <taxon>Halanaerobiaceae</taxon>
        <taxon>Halanaerobium</taxon>
    </lineage>
</organism>
<protein>
    <submittedName>
        <fullName evidence="1">Uncharacterized protein</fullName>
    </submittedName>
</protein>
<evidence type="ECO:0000313" key="2">
    <source>
        <dbReference type="Proteomes" id="UP000244089"/>
    </source>
</evidence>
<dbReference type="Proteomes" id="UP000244089">
    <property type="component" value="Unassembled WGS sequence"/>
</dbReference>
<dbReference type="RefSeq" id="WP_108141641.1">
    <property type="nucleotide sequence ID" value="NZ_QAXS01000030.1"/>
</dbReference>
<sequence>MEGKSKKREPGEYTFPKKSEFKEVYFPERNYFLNVVSDIVPEVHEDILNNIASELNKVYEEQKEDEFKAINWSNIKKDEFFIDLKKAIINLKNKYNLIEADNCKKDWISILVLEEADRLLKTGQYKENKDNKKIKKNEVEYTPFQITIEHEDLSAYFLQKNNKEKFRIDIGDESLFWNPILKSRAAKKREINYKKLKDNEQDKIDKDMDRICDYMEELGCKKLGPKKDMYKRLVLYQVKEMTFPDIIDNFFEENPYTDKNDEKTIQKSVERLAERIGIKRRTQI</sequence>
<dbReference type="OrthoDB" id="2112699at2"/>
<gene>
    <name evidence="1" type="ORF">C8C76_13017</name>
</gene>
<evidence type="ECO:0000313" key="1">
    <source>
        <dbReference type="EMBL" id="PTV95027.1"/>
    </source>
</evidence>
<reference evidence="1 2" key="1">
    <citation type="submission" date="2018-04" db="EMBL/GenBank/DDBJ databases">
        <title>Subsurface microbial communities from deep shales in Ohio and West Virginia, USA.</title>
        <authorList>
            <person name="Wrighton K."/>
        </authorList>
    </citation>
    <scope>NUCLEOTIDE SEQUENCE [LARGE SCALE GENOMIC DNA]</scope>
    <source>
        <strain evidence="1 2">WC1</strain>
    </source>
</reference>